<feature type="region of interest" description="Disordered" evidence="1">
    <location>
        <begin position="154"/>
        <end position="185"/>
    </location>
</feature>
<dbReference type="PANTHER" id="PTHR39607:SF1">
    <property type="entry name" value="B-ZIP TRANSCRIPTION FACTOR (EUROFUNG)"/>
    <property type="match status" value="1"/>
</dbReference>
<feature type="domain" description="BZIP" evidence="2">
    <location>
        <begin position="106"/>
        <end position="121"/>
    </location>
</feature>
<dbReference type="CDD" id="cd14688">
    <property type="entry name" value="bZIP_YAP"/>
    <property type="match status" value="1"/>
</dbReference>
<dbReference type="Proteomes" id="UP000028524">
    <property type="component" value="Unassembled WGS sequence"/>
</dbReference>
<name>A0A084QS62_STAC4</name>
<dbReference type="PANTHER" id="PTHR39607">
    <property type="entry name" value="XANTHOCILLIN BIOSYNTHESIS CLUSTER TRANSCRIPTION FACTOR XANC-RELATED"/>
    <property type="match status" value="1"/>
</dbReference>
<evidence type="ECO:0000313" key="4">
    <source>
        <dbReference type="Proteomes" id="UP000028524"/>
    </source>
</evidence>
<dbReference type="InterPro" id="IPR046347">
    <property type="entry name" value="bZIP_sf"/>
</dbReference>
<dbReference type="Gene3D" id="1.20.5.170">
    <property type="match status" value="1"/>
</dbReference>
<dbReference type="STRING" id="1283841.A0A084QS62"/>
<dbReference type="EMBL" id="KL660378">
    <property type="protein sequence ID" value="KFA66797.1"/>
    <property type="molecule type" value="Genomic_DNA"/>
</dbReference>
<reference evidence="3 4" key="1">
    <citation type="journal article" date="2014" name="BMC Genomics">
        <title>Comparative genome sequencing reveals chemotype-specific gene clusters in the toxigenic black mold Stachybotrys.</title>
        <authorList>
            <person name="Semeiks J."/>
            <person name="Borek D."/>
            <person name="Otwinowski Z."/>
            <person name="Grishin N.V."/>
        </authorList>
    </citation>
    <scope>NUCLEOTIDE SEQUENCE [LARGE SCALE GENOMIC DNA]</scope>
    <source>
        <strain evidence="3 4">IBT 40285</strain>
    </source>
</reference>
<dbReference type="SUPFAM" id="SSF57959">
    <property type="entry name" value="Leucine zipper domain"/>
    <property type="match status" value="1"/>
</dbReference>
<protein>
    <recommendedName>
        <fullName evidence="2">BZIP domain-containing protein</fullName>
    </recommendedName>
</protein>
<accession>A0A084QS62</accession>
<gene>
    <name evidence="3" type="ORF">S40285_09652</name>
</gene>
<dbReference type="PROSITE" id="PS00036">
    <property type="entry name" value="BZIP_BASIC"/>
    <property type="match status" value="1"/>
</dbReference>
<evidence type="ECO:0000313" key="3">
    <source>
        <dbReference type="EMBL" id="KFA66797.1"/>
    </source>
</evidence>
<evidence type="ECO:0000259" key="2">
    <source>
        <dbReference type="PROSITE" id="PS00036"/>
    </source>
</evidence>
<keyword evidence="4" id="KW-1185">Reference proteome</keyword>
<evidence type="ECO:0000256" key="1">
    <source>
        <dbReference type="SAM" id="MobiDB-lite"/>
    </source>
</evidence>
<proteinExistence type="predicted"/>
<sequence>MPTLLKEYAAGKAIDFLLLGVKIPFFHSILNYLLKPQHLTCFLGKGPKLRRYLTVSQFTTSQRPQSTNIMLSAVKKTCSNNLPDNASKNFAKPDENWAEISDLAERRRVQNRIAQRKFRNKIKERIQDLERRAAFNDEKGKQDNHVCKTETSLVDISPPSSTKDRSPCKRAARPHPATKSVSNGLCSTQPDQTEEIIYPQGFNHQGWLDVSPMPYFATSLAFNDNIMAPYSAISTAMNNGEYYYGNINTIMEPVPLSSTAPSVRTTEGDIWSVDSYTNSNISPQIAPNSCESFRREVESQ</sequence>
<organism evidence="3 4">
    <name type="scientific">Stachybotrys chlorohalonatus (strain IBT 40285)</name>
    <dbReference type="NCBI Taxonomy" id="1283841"/>
    <lineage>
        <taxon>Eukaryota</taxon>
        <taxon>Fungi</taxon>
        <taxon>Dikarya</taxon>
        <taxon>Ascomycota</taxon>
        <taxon>Pezizomycotina</taxon>
        <taxon>Sordariomycetes</taxon>
        <taxon>Hypocreomycetidae</taxon>
        <taxon>Hypocreales</taxon>
        <taxon>Stachybotryaceae</taxon>
        <taxon>Stachybotrys</taxon>
    </lineage>
</organism>
<dbReference type="OrthoDB" id="194358at2759"/>
<dbReference type="HOGENOM" id="CLU_054621_0_0_1"/>
<dbReference type="InterPro" id="IPR004827">
    <property type="entry name" value="bZIP"/>
</dbReference>
<dbReference type="InParanoid" id="A0A084QS62"/>
<dbReference type="InterPro" id="IPR052635">
    <property type="entry name" value="Sec_Metab_Biosynth_Reg"/>
</dbReference>
<dbReference type="AlphaFoldDB" id="A0A084QS62"/>
<dbReference type="GO" id="GO:0003700">
    <property type="term" value="F:DNA-binding transcription factor activity"/>
    <property type="evidence" value="ECO:0007669"/>
    <property type="project" value="InterPro"/>
</dbReference>